<feature type="domain" description="Cytochrome oxidase subunit II transmembrane region profile" evidence="18">
    <location>
        <begin position="25"/>
        <end position="120"/>
    </location>
</feature>
<dbReference type="GO" id="GO:0005886">
    <property type="term" value="C:plasma membrane"/>
    <property type="evidence" value="ECO:0007669"/>
    <property type="project" value="UniProtKB-SubCell"/>
</dbReference>
<evidence type="ECO:0000256" key="11">
    <source>
        <dbReference type="ARBA" id="ARBA00023136"/>
    </source>
</evidence>
<dbReference type="NCBIfam" id="TIGR02866">
    <property type="entry name" value="CoxB"/>
    <property type="match status" value="1"/>
</dbReference>
<keyword evidence="9 16" id="KW-1133">Transmembrane helix</keyword>
<dbReference type="Pfam" id="PF02790">
    <property type="entry name" value="COX2_TM"/>
    <property type="match status" value="1"/>
</dbReference>
<feature type="transmembrane region" description="Helical" evidence="16">
    <location>
        <begin position="92"/>
        <end position="114"/>
    </location>
</feature>
<dbReference type="InterPro" id="IPR008972">
    <property type="entry name" value="Cupredoxin"/>
</dbReference>
<dbReference type="Pfam" id="PF00116">
    <property type="entry name" value="COX2"/>
    <property type="match status" value="1"/>
</dbReference>
<dbReference type="EC" id="7.1.1.9" evidence="15"/>
<dbReference type="InterPro" id="IPR001505">
    <property type="entry name" value="Copper_CuA"/>
</dbReference>
<gene>
    <name evidence="19" type="primary">coxB</name>
    <name evidence="19" type="ORF">D0Y53_11755</name>
</gene>
<dbReference type="SUPFAM" id="SSF49503">
    <property type="entry name" value="Cupredoxins"/>
    <property type="match status" value="1"/>
</dbReference>
<dbReference type="EMBL" id="QVPD01000015">
    <property type="protein sequence ID" value="RFP59105.1"/>
    <property type="molecule type" value="Genomic_DNA"/>
</dbReference>
<evidence type="ECO:0000256" key="5">
    <source>
        <dbReference type="ARBA" id="ARBA00022692"/>
    </source>
</evidence>
<organism evidence="19 20">
    <name type="scientific">Cognatiluteimonas weifangensis</name>
    <dbReference type="NCBI Taxonomy" id="2303539"/>
    <lineage>
        <taxon>Bacteria</taxon>
        <taxon>Pseudomonadati</taxon>
        <taxon>Pseudomonadota</taxon>
        <taxon>Gammaproteobacteria</taxon>
        <taxon>Lysobacterales</taxon>
        <taxon>Lysobacteraceae</taxon>
        <taxon>Cognatiluteimonas</taxon>
    </lineage>
</organism>
<evidence type="ECO:0000256" key="7">
    <source>
        <dbReference type="ARBA" id="ARBA00022967"/>
    </source>
</evidence>
<dbReference type="Gene3D" id="2.60.40.420">
    <property type="entry name" value="Cupredoxins - blue copper proteins"/>
    <property type="match status" value="1"/>
</dbReference>
<dbReference type="OrthoDB" id="9781261at2"/>
<dbReference type="PROSITE" id="PS50999">
    <property type="entry name" value="COX2_TM"/>
    <property type="match status" value="1"/>
</dbReference>
<comment type="catalytic activity">
    <reaction evidence="13 15">
        <text>4 Fe(II)-[cytochrome c] + O2 + 8 H(+)(in) = 4 Fe(III)-[cytochrome c] + 2 H2O + 4 H(+)(out)</text>
        <dbReference type="Rhea" id="RHEA:11436"/>
        <dbReference type="Rhea" id="RHEA-COMP:10350"/>
        <dbReference type="Rhea" id="RHEA-COMP:14399"/>
        <dbReference type="ChEBI" id="CHEBI:15377"/>
        <dbReference type="ChEBI" id="CHEBI:15378"/>
        <dbReference type="ChEBI" id="CHEBI:15379"/>
        <dbReference type="ChEBI" id="CHEBI:29033"/>
        <dbReference type="ChEBI" id="CHEBI:29034"/>
        <dbReference type="EC" id="7.1.1.9"/>
    </reaction>
</comment>
<keyword evidence="3 14" id="KW-0813">Transport</keyword>
<evidence type="ECO:0000259" key="18">
    <source>
        <dbReference type="PROSITE" id="PS50999"/>
    </source>
</evidence>
<dbReference type="Gene3D" id="1.10.287.90">
    <property type="match status" value="1"/>
</dbReference>
<dbReference type="GO" id="GO:0042773">
    <property type="term" value="P:ATP synthesis coupled electron transport"/>
    <property type="evidence" value="ECO:0007669"/>
    <property type="project" value="TreeGrafter"/>
</dbReference>
<dbReference type="InterPro" id="IPR036257">
    <property type="entry name" value="Cyt_c_oxidase_su2_TM_sf"/>
</dbReference>
<keyword evidence="11 16" id="KW-0472">Membrane</keyword>
<evidence type="ECO:0000256" key="2">
    <source>
        <dbReference type="ARBA" id="ARBA00007866"/>
    </source>
</evidence>
<keyword evidence="7" id="KW-1278">Translocase</keyword>
<evidence type="ECO:0000256" key="13">
    <source>
        <dbReference type="ARBA" id="ARBA00047816"/>
    </source>
</evidence>
<evidence type="ECO:0000259" key="17">
    <source>
        <dbReference type="PROSITE" id="PS50857"/>
    </source>
</evidence>
<evidence type="ECO:0000256" key="14">
    <source>
        <dbReference type="RuleBase" id="RU000456"/>
    </source>
</evidence>
<evidence type="ECO:0000256" key="16">
    <source>
        <dbReference type="SAM" id="Phobius"/>
    </source>
</evidence>
<comment type="cofactor">
    <cofactor evidence="15">
        <name>Cu cation</name>
        <dbReference type="ChEBI" id="CHEBI:23378"/>
    </cofactor>
    <text evidence="15">Binds a copper A center.</text>
</comment>
<comment type="subcellular location">
    <subcellularLocation>
        <location evidence="14">Cell membrane</location>
        <topology evidence="14">Multi-pass membrane protein</topology>
    </subcellularLocation>
    <subcellularLocation>
        <location evidence="1">Membrane</location>
        <topology evidence="1">Multi-pass membrane protein</topology>
    </subcellularLocation>
</comment>
<evidence type="ECO:0000256" key="6">
    <source>
        <dbReference type="ARBA" id="ARBA00022723"/>
    </source>
</evidence>
<dbReference type="Proteomes" id="UP000262917">
    <property type="component" value="Unassembled WGS sequence"/>
</dbReference>
<dbReference type="AlphaFoldDB" id="A0A372DHS9"/>
<keyword evidence="20" id="KW-1185">Reference proteome</keyword>
<evidence type="ECO:0000313" key="19">
    <source>
        <dbReference type="EMBL" id="RFP59105.1"/>
    </source>
</evidence>
<evidence type="ECO:0000256" key="15">
    <source>
        <dbReference type="RuleBase" id="RU004024"/>
    </source>
</evidence>
<accession>A0A372DHS9</accession>
<dbReference type="InterPro" id="IPR002429">
    <property type="entry name" value="CcO_II-like_C"/>
</dbReference>
<dbReference type="PRINTS" id="PR01166">
    <property type="entry name" value="CYCOXIDASEII"/>
</dbReference>
<dbReference type="PANTHER" id="PTHR22888">
    <property type="entry name" value="CYTOCHROME C OXIDASE, SUBUNIT II"/>
    <property type="match status" value="1"/>
</dbReference>
<evidence type="ECO:0000256" key="4">
    <source>
        <dbReference type="ARBA" id="ARBA00022660"/>
    </source>
</evidence>
<keyword evidence="4 14" id="KW-0679">Respiratory chain</keyword>
<dbReference type="PROSITE" id="PS50857">
    <property type="entry name" value="COX2_CUA"/>
    <property type="match status" value="1"/>
</dbReference>
<dbReference type="GO" id="GO:0004129">
    <property type="term" value="F:cytochrome-c oxidase activity"/>
    <property type="evidence" value="ECO:0007669"/>
    <property type="project" value="UniProtKB-EC"/>
</dbReference>
<comment type="caution">
    <text evidence="19">The sequence shown here is derived from an EMBL/GenBank/DDBJ whole genome shotgun (WGS) entry which is preliminary data.</text>
</comment>
<dbReference type="GO" id="GO:0016491">
    <property type="term" value="F:oxidoreductase activity"/>
    <property type="evidence" value="ECO:0007669"/>
    <property type="project" value="UniProtKB-KW"/>
</dbReference>
<evidence type="ECO:0000256" key="10">
    <source>
        <dbReference type="ARBA" id="ARBA00023008"/>
    </source>
</evidence>
<evidence type="ECO:0000256" key="12">
    <source>
        <dbReference type="ARBA" id="ARBA00024688"/>
    </source>
</evidence>
<evidence type="ECO:0000256" key="1">
    <source>
        <dbReference type="ARBA" id="ARBA00004141"/>
    </source>
</evidence>
<dbReference type="RefSeq" id="WP_117203513.1">
    <property type="nucleotide sequence ID" value="NZ_JBHTBK010000045.1"/>
</dbReference>
<feature type="transmembrane region" description="Helical" evidence="16">
    <location>
        <begin position="50"/>
        <end position="71"/>
    </location>
</feature>
<protein>
    <recommendedName>
        <fullName evidence="15">Cytochrome c oxidase subunit 2</fullName>
        <ecNumber evidence="15">7.1.1.9</ecNumber>
    </recommendedName>
</protein>
<dbReference type="InterPro" id="IPR045187">
    <property type="entry name" value="CcO_II"/>
</dbReference>
<dbReference type="SUPFAM" id="SSF81464">
    <property type="entry name" value="Cytochrome c oxidase subunit II-like, transmembrane region"/>
    <property type="match status" value="1"/>
</dbReference>
<reference evidence="19 20" key="1">
    <citation type="submission" date="2018-08" db="EMBL/GenBank/DDBJ databases">
        <title>Lysobacter weifangensis sp. nov., a new member of the family 'Xanthomonadaceae', isolated from soil in a farmland.</title>
        <authorList>
            <person name="Zhao H."/>
        </authorList>
    </citation>
    <scope>NUCLEOTIDE SEQUENCE [LARGE SCALE GENOMIC DNA]</scope>
    <source>
        <strain evidence="19 20">WF-2</strain>
    </source>
</reference>
<proteinExistence type="inferred from homology"/>
<dbReference type="InterPro" id="IPR011759">
    <property type="entry name" value="Cyt_c_oxidase_su2_TM_dom"/>
</dbReference>
<sequence>MGAAAMALPMLAWAQAATPDTEPYEPVRWQLNLTPGVTSTSQIAYDAHMFVLWICVVIGVLVFGAMAVAIFKFRKSKGVVPAKFTHNTTAEVIWTTIPVILLVVMAWPATTGLIKQYDTRNSAMTVKVTGYQWLWKYEYLGEGVDISSRLDRGSEAMRQSGQVPTPAQLPRYLRDVDNPLVLPVDTKIRFVITADDVIHSWWVPALGWKQDAIPGIVNEAWTDIKEPGIYRGQCAELCGKDHGFMPIVVKAVPKAEFARWLAERKAAAAPSVAAVPAATAGAVVAAAP</sequence>
<keyword evidence="6 15" id="KW-0479">Metal-binding</keyword>
<keyword evidence="8 14" id="KW-0249">Electron transport</keyword>
<keyword evidence="10 15" id="KW-0186">Copper</keyword>
<dbReference type="PANTHER" id="PTHR22888:SF9">
    <property type="entry name" value="CYTOCHROME C OXIDASE SUBUNIT 2"/>
    <property type="match status" value="1"/>
</dbReference>
<dbReference type="GO" id="GO:0005507">
    <property type="term" value="F:copper ion binding"/>
    <property type="evidence" value="ECO:0007669"/>
    <property type="project" value="InterPro"/>
</dbReference>
<comment type="function">
    <text evidence="12 15">Subunits I and II form the functional core of the enzyme complex. Electrons originating in cytochrome c are transferred via heme a and Cu(A) to the binuclear center formed by heme a3 and Cu(B).</text>
</comment>
<evidence type="ECO:0000256" key="8">
    <source>
        <dbReference type="ARBA" id="ARBA00022982"/>
    </source>
</evidence>
<evidence type="ECO:0000256" key="9">
    <source>
        <dbReference type="ARBA" id="ARBA00022989"/>
    </source>
</evidence>
<dbReference type="InterPro" id="IPR014222">
    <property type="entry name" value="Cyt_c_oxidase_su2"/>
</dbReference>
<dbReference type="PROSITE" id="PS00078">
    <property type="entry name" value="COX2"/>
    <property type="match status" value="1"/>
</dbReference>
<comment type="similarity">
    <text evidence="2 14">Belongs to the cytochrome c oxidase subunit 2 family.</text>
</comment>
<keyword evidence="5 14" id="KW-0812">Transmembrane</keyword>
<keyword evidence="19" id="KW-0560">Oxidoreductase</keyword>
<evidence type="ECO:0000256" key="3">
    <source>
        <dbReference type="ARBA" id="ARBA00022448"/>
    </source>
</evidence>
<name>A0A372DHS9_9GAMM</name>
<evidence type="ECO:0000313" key="20">
    <source>
        <dbReference type="Proteomes" id="UP000262917"/>
    </source>
</evidence>
<feature type="domain" description="Cytochrome oxidase subunit II copper A binding" evidence="17">
    <location>
        <begin position="121"/>
        <end position="263"/>
    </location>
</feature>